<accession>A0A238H3T5</accession>
<feature type="transmembrane region" description="Helical" evidence="1">
    <location>
        <begin position="42"/>
        <end position="59"/>
    </location>
</feature>
<keyword evidence="1" id="KW-1133">Transmembrane helix</keyword>
<evidence type="ECO:0000313" key="2">
    <source>
        <dbReference type="EMBL" id="SMF99981.1"/>
    </source>
</evidence>
<reference evidence="2 3" key="1">
    <citation type="submission" date="2017-04" db="EMBL/GenBank/DDBJ databases">
        <authorList>
            <person name="Afonso C.L."/>
            <person name="Miller P.J."/>
            <person name="Scott M.A."/>
            <person name="Spackman E."/>
            <person name="Goraichik I."/>
            <person name="Dimitrov K.M."/>
            <person name="Suarez D.L."/>
            <person name="Swayne D.E."/>
        </authorList>
    </citation>
    <scope>NUCLEOTIDE SEQUENCE [LARGE SCALE GENOMIC DNA]</scope>
    <source>
        <strain evidence="2">LMG 28154</strain>
    </source>
</reference>
<evidence type="ECO:0000256" key="1">
    <source>
        <dbReference type="SAM" id="Phobius"/>
    </source>
</evidence>
<dbReference type="AlphaFoldDB" id="A0A238H3T5"/>
<keyword evidence="1" id="KW-0812">Transmembrane</keyword>
<protein>
    <submittedName>
        <fullName evidence="2">Multidrug resistance efflux pump</fullName>
    </submittedName>
</protein>
<organism evidence="2 3">
    <name type="scientific">Burkholderia singularis</name>
    <dbReference type="NCBI Taxonomy" id="1503053"/>
    <lineage>
        <taxon>Bacteria</taxon>
        <taxon>Pseudomonadati</taxon>
        <taxon>Pseudomonadota</taxon>
        <taxon>Betaproteobacteria</taxon>
        <taxon>Burkholderiales</taxon>
        <taxon>Burkholderiaceae</taxon>
        <taxon>Burkholderia</taxon>
        <taxon>pseudomallei group</taxon>
    </lineage>
</organism>
<dbReference type="EMBL" id="FXAN01000047">
    <property type="protein sequence ID" value="SMF99981.1"/>
    <property type="molecule type" value="Genomic_DNA"/>
</dbReference>
<gene>
    <name evidence="2" type="ORF">BSIN_3170</name>
</gene>
<keyword evidence="1" id="KW-0472">Membrane</keyword>
<dbReference type="RefSeq" id="WP_089340339.1">
    <property type="nucleotide sequence ID" value="NZ_FXAN01000047.1"/>
</dbReference>
<dbReference type="Proteomes" id="UP000198460">
    <property type="component" value="Unassembled WGS sequence"/>
</dbReference>
<sequence>MHFIHLRNSDLVLIVALALGRALLLAARFKPRTWLGVAGQALAANLMAIAAVIALELLLA</sequence>
<evidence type="ECO:0000313" key="3">
    <source>
        <dbReference type="Proteomes" id="UP000198460"/>
    </source>
</evidence>
<proteinExistence type="predicted"/>
<name>A0A238H3T5_9BURK</name>